<evidence type="ECO:0000313" key="2">
    <source>
        <dbReference type="Proteomes" id="UP000753908"/>
    </source>
</evidence>
<comment type="caution">
    <text evidence="1">The sequence shown here is derived from an EMBL/GenBank/DDBJ whole genome shotgun (WGS) entry which is preliminary data.</text>
</comment>
<sequence>MRKTHLWLEESIEANDSTTVSVTIENHDQSRTRLWYRVPSKYASLISPSCDPFVVATLMLAMSLSTDVVVHGEVSPSLLRNLEEFQAAWICWCPQKYRKIEIQAEVEREQPITTPEEKAIAAFSGGVDSCFTVFRHKNGHYGRLTRNLQAGLMVHGFDIPLAQQQVFERAAEKSRAMLASLGVELIPMATNFRELGQDWEDVFGAAVASTLMLLRGGYTVGLLPSSYTYQSLFLPWGSNPLTDPLLSSNGFQIIHDGTAFKRIEKIQELTHFPAALQGLRVCWEGEQLDRNCGHCEKCIRTILGFRVMGIGLPTCFEQDVTNQQILDIKTSKKSQVTYFEEILQLAMAAGISDSWVSALEQCVERNQRLVNSKQSSVIPTKQRPSALRGRLRQVRSLLFRK</sequence>
<name>A0A951U908_9CYAN</name>
<dbReference type="Proteomes" id="UP000753908">
    <property type="component" value="Unassembled WGS sequence"/>
</dbReference>
<gene>
    <name evidence="1" type="ORF">KME25_01305</name>
</gene>
<protein>
    <submittedName>
        <fullName evidence="1">Uncharacterized protein</fullName>
    </submittedName>
</protein>
<proteinExistence type="predicted"/>
<reference evidence="1" key="2">
    <citation type="journal article" date="2022" name="Microbiol. Resour. Announc.">
        <title>Metagenome Sequencing to Explore Phylogenomics of Terrestrial Cyanobacteria.</title>
        <authorList>
            <person name="Ward R.D."/>
            <person name="Stajich J.E."/>
            <person name="Johansen J.R."/>
            <person name="Huntemann M."/>
            <person name="Clum A."/>
            <person name="Foster B."/>
            <person name="Foster B."/>
            <person name="Roux S."/>
            <person name="Palaniappan K."/>
            <person name="Varghese N."/>
            <person name="Mukherjee S."/>
            <person name="Reddy T.B.K."/>
            <person name="Daum C."/>
            <person name="Copeland A."/>
            <person name="Chen I.A."/>
            <person name="Ivanova N.N."/>
            <person name="Kyrpides N.C."/>
            <person name="Shapiro N."/>
            <person name="Eloe-Fadrosh E.A."/>
            <person name="Pietrasiak N."/>
        </authorList>
    </citation>
    <scope>NUCLEOTIDE SEQUENCE</scope>
    <source>
        <strain evidence="1">CPER-KK1</strain>
    </source>
</reference>
<organism evidence="1 2">
    <name type="scientific">Symplocastrum torsivum CPER-KK1</name>
    <dbReference type="NCBI Taxonomy" id="450513"/>
    <lineage>
        <taxon>Bacteria</taxon>
        <taxon>Bacillati</taxon>
        <taxon>Cyanobacteriota</taxon>
        <taxon>Cyanophyceae</taxon>
        <taxon>Oscillatoriophycideae</taxon>
        <taxon>Oscillatoriales</taxon>
        <taxon>Microcoleaceae</taxon>
        <taxon>Symplocastrum</taxon>
    </lineage>
</organism>
<accession>A0A951U908</accession>
<dbReference type="EMBL" id="JAHHIF010000002">
    <property type="protein sequence ID" value="MBW4543076.1"/>
    <property type="molecule type" value="Genomic_DNA"/>
</dbReference>
<evidence type="ECO:0000313" key="1">
    <source>
        <dbReference type="EMBL" id="MBW4543076.1"/>
    </source>
</evidence>
<dbReference type="AlphaFoldDB" id="A0A951U908"/>
<reference evidence="1" key="1">
    <citation type="submission" date="2021-05" db="EMBL/GenBank/DDBJ databases">
        <authorList>
            <person name="Pietrasiak N."/>
            <person name="Ward R."/>
            <person name="Stajich J.E."/>
            <person name="Kurbessoian T."/>
        </authorList>
    </citation>
    <scope>NUCLEOTIDE SEQUENCE</scope>
    <source>
        <strain evidence="1">CPER-KK1</strain>
    </source>
</reference>